<gene>
    <name evidence="1" type="ORF">KXQ929_LOCUS40479</name>
</gene>
<dbReference type="InterPro" id="IPR012340">
    <property type="entry name" value="NA-bd_OB-fold"/>
</dbReference>
<organism evidence="1 2">
    <name type="scientific">Adineta steineri</name>
    <dbReference type="NCBI Taxonomy" id="433720"/>
    <lineage>
        <taxon>Eukaryota</taxon>
        <taxon>Metazoa</taxon>
        <taxon>Spiralia</taxon>
        <taxon>Gnathifera</taxon>
        <taxon>Rotifera</taxon>
        <taxon>Eurotatoria</taxon>
        <taxon>Bdelloidea</taxon>
        <taxon>Adinetida</taxon>
        <taxon>Adinetidae</taxon>
        <taxon>Adineta</taxon>
    </lineage>
</organism>
<reference evidence="1" key="1">
    <citation type="submission" date="2021-02" db="EMBL/GenBank/DDBJ databases">
        <authorList>
            <person name="Nowell W R."/>
        </authorList>
    </citation>
    <scope>NUCLEOTIDE SEQUENCE</scope>
</reference>
<dbReference type="Proteomes" id="UP000663868">
    <property type="component" value="Unassembled WGS sequence"/>
</dbReference>
<dbReference type="EMBL" id="CAJOBB010008420">
    <property type="protein sequence ID" value="CAF4207955.1"/>
    <property type="molecule type" value="Genomic_DNA"/>
</dbReference>
<evidence type="ECO:0000313" key="2">
    <source>
        <dbReference type="Proteomes" id="UP000663868"/>
    </source>
</evidence>
<proteinExistence type="predicted"/>
<dbReference type="Gene3D" id="2.40.50.140">
    <property type="entry name" value="Nucleic acid-binding proteins"/>
    <property type="match status" value="1"/>
</dbReference>
<name>A0A820BXU8_9BILA</name>
<sequence>MKRTLPEKNNQFVATNLVTIEGYIVHINNITKNNGNSNHHYSFLVSLEDQSTVRIIMYLSKVASCTLHNQLKASLRSGRGASITSLREQNGQYTCTISTKVEQKDYEFRPDSIRVKNLDNLKNEINDRLCTVEVRISNITDEIPVIFEENQFKRVQKMKKNVIITDTTNALELTIWESHFNRIVLGDSYHIRLLKIRIFNDQISLTATADTSFIKIEDLQETVNEIDNNIDRCQTLRGKIMSIEKNSDQFACQGCGGLNITETSNIIACNDCHSRLFKDTSINDDNLKIMISTVNNQEYNLKIPKSLIINLLNVDKTFSIENTDIFYNESSLNNLLSTDVQFTYSEITGLITDVAIYIQH</sequence>
<dbReference type="SUPFAM" id="SSF50249">
    <property type="entry name" value="Nucleic acid-binding proteins"/>
    <property type="match status" value="1"/>
</dbReference>
<evidence type="ECO:0000313" key="1">
    <source>
        <dbReference type="EMBL" id="CAF4207955.1"/>
    </source>
</evidence>
<protein>
    <submittedName>
        <fullName evidence="1">Uncharacterized protein</fullName>
    </submittedName>
</protein>
<dbReference type="AlphaFoldDB" id="A0A820BXU8"/>
<accession>A0A820BXU8</accession>
<comment type="caution">
    <text evidence="1">The sequence shown here is derived from an EMBL/GenBank/DDBJ whole genome shotgun (WGS) entry which is preliminary data.</text>
</comment>